<reference evidence="5 6" key="1">
    <citation type="submission" date="2018-07" db="EMBL/GenBank/DDBJ databases">
        <title>Draft genome sequence of Ancylomarina sp. M1P.</title>
        <authorList>
            <person name="Yadav S."/>
            <person name="Villanueva L."/>
            <person name="Damste J.S.S."/>
        </authorList>
    </citation>
    <scope>NUCLEOTIDE SEQUENCE [LARGE SCALE GENOMIC DNA]</scope>
    <source>
        <strain evidence="5 6">M1P</strain>
    </source>
</reference>
<evidence type="ECO:0000256" key="2">
    <source>
        <dbReference type="PROSITE-ProRule" id="PRU00169"/>
    </source>
</evidence>
<feature type="domain" description="Response regulatory" evidence="4">
    <location>
        <begin position="146"/>
        <end position="262"/>
    </location>
</feature>
<keyword evidence="1 2" id="KW-0597">Phosphoprotein</keyword>
<proteinExistence type="predicted"/>
<dbReference type="Gene3D" id="3.40.50.2300">
    <property type="match status" value="1"/>
</dbReference>
<feature type="transmembrane region" description="Helical" evidence="3">
    <location>
        <begin position="20"/>
        <end position="40"/>
    </location>
</feature>
<dbReference type="Proteomes" id="UP000285794">
    <property type="component" value="Unassembled WGS sequence"/>
</dbReference>
<feature type="transmembrane region" description="Helical" evidence="3">
    <location>
        <begin position="52"/>
        <end position="70"/>
    </location>
</feature>
<dbReference type="CDD" id="cd00156">
    <property type="entry name" value="REC"/>
    <property type="match status" value="1"/>
</dbReference>
<sequence>MANQVKSFAESAKGFTKSPLGIIALFIVLVYGFATLAVSFGNNLTDHITPLIYFLVIFPVIVFIGFLWLVSKHHDKIYGPSDFKNEDNFLKMKMSAVASLAAATANQPDGNNNNESTQQQLNSIVELVSKTQPHKANESGRKWRNKVLWVDDRPENNIYERKAFESQGIEFSLALSTNEAIEILKNNKYAAIISDMGRKEGLQEGYVLLEKIRKSGLQTPFFIYAGSNAPEHKMKALERGAQGSTNRAQELFEMVMNRMSNE</sequence>
<keyword evidence="3" id="KW-0812">Transmembrane</keyword>
<protein>
    <submittedName>
        <fullName evidence="5">Response regulator</fullName>
    </submittedName>
</protein>
<dbReference type="PANTHER" id="PTHR44591">
    <property type="entry name" value="STRESS RESPONSE REGULATOR PROTEIN 1"/>
    <property type="match status" value="1"/>
</dbReference>
<dbReference type="AlphaFoldDB" id="A0A425XWE5"/>
<gene>
    <name evidence="5" type="ORF">DWB61_17485</name>
</gene>
<feature type="modified residue" description="4-aspartylphosphate" evidence="2">
    <location>
        <position position="195"/>
    </location>
</feature>
<keyword evidence="3" id="KW-1133">Transmembrane helix</keyword>
<evidence type="ECO:0000256" key="3">
    <source>
        <dbReference type="SAM" id="Phobius"/>
    </source>
</evidence>
<evidence type="ECO:0000313" key="5">
    <source>
        <dbReference type="EMBL" id="RRG18964.1"/>
    </source>
</evidence>
<dbReference type="EMBL" id="QQWG01000037">
    <property type="protein sequence ID" value="RRG18964.1"/>
    <property type="molecule type" value="Genomic_DNA"/>
</dbReference>
<dbReference type="RefSeq" id="WP_125032195.1">
    <property type="nucleotide sequence ID" value="NZ_JAPXVP010000034.1"/>
</dbReference>
<name>A0A425XWE5_9BACT</name>
<dbReference type="Pfam" id="PF00072">
    <property type="entry name" value="Response_reg"/>
    <property type="match status" value="1"/>
</dbReference>
<dbReference type="PROSITE" id="PS50110">
    <property type="entry name" value="RESPONSE_REGULATORY"/>
    <property type="match status" value="1"/>
</dbReference>
<dbReference type="PANTHER" id="PTHR44591:SF3">
    <property type="entry name" value="RESPONSE REGULATORY DOMAIN-CONTAINING PROTEIN"/>
    <property type="match status" value="1"/>
</dbReference>
<dbReference type="InterPro" id="IPR011006">
    <property type="entry name" value="CheY-like_superfamily"/>
</dbReference>
<dbReference type="InterPro" id="IPR001789">
    <property type="entry name" value="Sig_transdc_resp-reg_receiver"/>
</dbReference>
<organism evidence="5 6">
    <name type="scientific">Ancylomarina euxinus</name>
    <dbReference type="NCBI Taxonomy" id="2283627"/>
    <lineage>
        <taxon>Bacteria</taxon>
        <taxon>Pseudomonadati</taxon>
        <taxon>Bacteroidota</taxon>
        <taxon>Bacteroidia</taxon>
        <taxon>Marinilabiliales</taxon>
        <taxon>Marinifilaceae</taxon>
        <taxon>Ancylomarina</taxon>
    </lineage>
</organism>
<keyword evidence="6" id="KW-1185">Reference proteome</keyword>
<comment type="caution">
    <text evidence="5">The sequence shown here is derived from an EMBL/GenBank/DDBJ whole genome shotgun (WGS) entry which is preliminary data.</text>
</comment>
<evidence type="ECO:0000256" key="1">
    <source>
        <dbReference type="ARBA" id="ARBA00022553"/>
    </source>
</evidence>
<dbReference type="InterPro" id="IPR050595">
    <property type="entry name" value="Bact_response_regulator"/>
</dbReference>
<dbReference type="GO" id="GO:0000160">
    <property type="term" value="P:phosphorelay signal transduction system"/>
    <property type="evidence" value="ECO:0007669"/>
    <property type="project" value="InterPro"/>
</dbReference>
<dbReference type="SUPFAM" id="SSF52172">
    <property type="entry name" value="CheY-like"/>
    <property type="match status" value="1"/>
</dbReference>
<accession>A0A425XWE5</accession>
<evidence type="ECO:0000259" key="4">
    <source>
        <dbReference type="PROSITE" id="PS50110"/>
    </source>
</evidence>
<keyword evidence="3" id="KW-0472">Membrane</keyword>
<dbReference type="OrthoDB" id="9182830at2"/>
<evidence type="ECO:0000313" key="6">
    <source>
        <dbReference type="Proteomes" id="UP000285794"/>
    </source>
</evidence>